<keyword evidence="1" id="KW-1133">Transmembrane helix</keyword>
<keyword evidence="1" id="KW-0472">Membrane</keyword>
<accession>A0A563U7T7</accession>
<sequence length="333" mass="37021">MKSEMDNNEWADEEMSLKRFTKENPFTVPSGYFEDAGQRIIYTIKLSELKDATPGAGFTVADDYFEGLTANIQSRVNIEFANADVFTVPKGYFAELTDKIQSRINIEEQAPATEENFGVPNGYFESLSDNIQSRINIGEQISGEDAFNVPDGYFENLSANIQSRINIEEAAPSEEASFGVPQGYFENLSEQITAKIAVDELLNDQEKVNAFDVPAGYFDKLNAAILNKTVAQQAVVRKLTTRKLFALDAFKYATAACLALIVGFAVFFKPVTAPVVVQHNKTMLHTQLSDVPVDEIKDYLELHVDAGDAREMVDAKQINTQALDADIQDYVDF</sequence>
<evidence type="ECO:0000256" key="1">
    <source>
        <dbReference type="SAM" id="Phobius"/>
    </source>
</evidence>
<name>A0A563U7T7_9SPHI</name>
<dbReference type="RefSeq" id="WP_146382379.1">
    <property type="nucleotide sequence ID" value="NZ_VOEJ01000006.1"/>
</dbReference>
<feature type="transmembrane region" description="Helical" evidence="1">
    <location>
        <begin position="249"/>
        <end position="268"/>
    </location>
</feature>
<reference evidence="2 3" key="1">
    <citation type="submission" date="2019-07" db="EMBL/GenBank/DDBJ databases">
        <authorList>
            <person name="Kim J."/>
        </authorList>
    </citation>
    <scope>NUCLEOTIDE SEQUENCE [LARGE SCALE GENOMIC DNA]</scope>
    <source>
        <strain evidence="3">dk17</strain>
    </source>
</reference>
<dbReference type="EMBL" id="VOEJ01000006">
    <property type="protein sequence ID" value="TWR27410.1"/>
    <property type="molecule type" value="Genomic_DNA"/>
</dbReference>
<gene>
    <name evidence="2" type="ORF">FPZ43_13085</name>
</gene>
<proteinExistence type="predicted"/>
<dbReference type="AlphaFoldDB" id="A0A563U7T7"/>
<keyword evidence="3" id="KW-1185">Reference proteome</keyword>
<evidence type="ECO:0000313" key="3">
    <source>
        <dbReference type="Proteomes" id="UP000320042"/>
    </source>
</evidence>
<organism evidence="2 3">
    <name type="scientific">Mucilaginibacter pallidiroseus</name>
    <dbReference type="NCBI Taxonomy" id="2599295"/>
    <lineage>
        <taxon>Bacteria</taxon>
        <taxon>Pseudomonadati</taxon>
        <taxon>Bacteroidota</taxon>
        <taxon>Sphingobacteriia</taxon>
        <taxon>Sphingobacteriales</taxon>
        <taxon>Sphingobacteriaceae</taxon>
        <taxon>Mucilaginibacter</taxon>
    </lineage>
</organism>
<evidence type="ECO:0000313" key="2">
    <source>
        <dbReference type="EMBL" id="TWR27410.1"/>
    </source>
</evidence>
<protein>
    <submittedName>
        <fullName evidence="2">Uncharacterized protein</fullName>
    </submittedName>
</protein>
<dbReference type="OrthoDB" id="677448at2"/>
<dbReference type="Proteomes" id="UP000320042">
    <property type="component" value="Unassembled WGS sequence"/>
</dbReference>
<comment type="caution">
    <text evidence="2">The sequence shown here is derived from an EMBL/GenBank/DDBJ whole genome shotgun (WGS) entry which is preliminary data.</text>
</comment>
<keyword evidence="1" id="KW-0812">Transmembrane</keyword>